<dbReference type="Pfam" id="PF01882">
    <property type="entry name" value="DUF58"/>
    <property type="match status" value="1"/>
</dbReference>
<evidence type="ECO:0000313" key="3">
    <source>
        <dbReference type="Proteomes" id="UP001253545"/>
    </source>
</evidence>
<keyword evidence="3" id="KW-1185">Reference proteome</keyword>
<reference evidence="2 3" key="1">
    <citation type="submission" date="2023-09" db="EMBL/GenBank/DDBJ databases">
        <authorList>
            <person name="Rey-Velasco X."/>
        </authorList>
    </citation>
    <scope>NUCLEOTIDE SEQUENCE [LARGE SCALE GENOMIC DNA]</scope>
    <source>
        <strain evidence="2 3">P117</strain>
    </source>
</reference>
<dbReference type="Proteomes" id="UP001253545">
    <property type="component" value="Unassembled WGS sequence"/>
</dbReference>
<evidence type="ECO:0000313" key="2">
    <source>
        <dbReference type="EMBL" id="MDT0594717.1"/>
    </source>
</evidence>
<organism evidence="2 3">
    <name type="scientific">Glaciecola petra</name>
    <dbReference type="NCBI Taxonomy" id="3075602"/>
    <lineage>
        <taxon>Bacteria</taxon>
        <taxon>Pseudomonadati</taxon>
        <taxon>Pseudomonadota</taxon>
        <taxon>Gammaproteobacteria</taxon>
        <taxon>Alteromonadales</taxon>
        <taxon>Alteromonadaceae</taxon>
        <taxon>Glaciecola</taxon>
    </lineage>
</organism>
<comment type="caution">
    <text evidence="2">The sequence shown here is derived from an EMBL/GenBank/DDBJ whole genome shotgun (WGS) entry which is preliminary data.</text>
</comment>
<evidence type="ECO:0000259" key="1">
    <source>
        <dbReference type="Pfam" id="PF01882"/>
    </source>
</evidence>
<proteinExistence type="predicted"/>
<accession>A0ABU2ZQ39</accession>
<feature type="domain" description="DUF58" evidence="1">
    <location>
        <begin position="63"/>
        <end position="270"/>
    </location>
</feature>
<dbReference type="PANTHER" id="PTHR33608">
    <property type="entry name" value="BLL2464 PROTEIN"/>
    <property type="match status" value="1"/>
</dbReference>
<sequence>MQFPIEQRLAKLQTDGVNLTLPELVRYKPIAKRLNLNPASAIKSSMAGGMASRFKGRGMEFDEARHYQPGDDIRSIDWRVTARTGKTHTKVYREERERPVIVYLDLHQNMKFGTQLLYKSVQAVHASAMVTFSALARGDKIGCICANENTDLELKPKASAKHGFAMLNQIVNLHNQSQQSSQAKKTANTCIDSINKLAVLAKPGTLVYVISDFSLFDQACFDALGNIQRHCEIRPLYIYDPIEMSLPHLSNTNDVLLTDGLNEQNLTLGDKDVENAYSSTRLAWLSQFKQRMQVLGINVNKLNAAHSVESQMSSTRAGLVLGDTL</sequence>
<name>A0ABU2ZQ39_9ALTE</name>
<dbReference type="PANTHER" id="PTHR33608:SF12">
    <property type="entry name" value="DUF58 DOMAIN-CONTAINING PROTEIN"/>
    <property type="match status" value="1"/>
</dbReference>
<dbReference type="InterPro" id="IPR002881">
    <property type="entry name" value="DUF58"/>
</dbReference>
<gene>
    <name evidence="2" type="ORF">RM552_07695</name>
</gene>
<protein>
    <submittedName>
        <fullName evidence="2">DUF58 domain-containing protein</fullName>
    </submittedName>
</protein>
<dbReference type="EMBL" id="JAVRHX010000001">
    <property type="protein sequence ID" value="MDT0594717.1"/>
    <property type="molecule type" value="Genomic_DNA"/>
</dbReference>
<dbReference type="RefSeq" id="WP_311368177.1">
    <property type="nucleotide sequence ID" value="NZ_JAVRHX010000001.1"/>
</dbReference>